<dbReference type="PANTHER" id="PTHR43056">
    <property type="entry name" value="PEPTIDASE S9 PROLYL OLIGOPEPTIDASE"/>
    <property type="match status" value="1"/>
</dbReference>
<dbReference type="PANTHER" id="PTHR43056:SF10">
    <property type="entry name" value="COCE_NOND FAMILY, PUTATIVE (AFU_ORTHOLOGUE AFUA_7G00600)-RELATED"/>
    <property type="match status" value="1"/>
</dbReference>
<dbReference type="InterPro" id="IPR005674">
    <property type="entry name" value="CocE/Ser_esterase"/>
</dbReference>
<dbReference type="SUPFAM" id="SSF49785">
    <property type="entry name" value="Galactose-binding domain-like"/>
    <property type="match status" value="1"/>
</dbReference>
<dbReference type="Gene3D" id="3.40.50.1820">
    <property type="entry name" value="alpha/beta hydrolase"/>
    <property type="match status" value="1"/>
</dbReference>
<dbReference type="RefSeq" id="WP_144350733.1">
    <property type="nucleotide sequence ID" value="NZ_CP036259.1"/>
</dbReference>
<name>A0A517DV61_9FIRM</name>
<dbReference type="InterPro" id="IPR000383">
    <property type="entry name" value="Xaa-Pro-like_dom"/>
</dbReference>
<dbReference type="EMBL" id="CP036259">
    <property type="protein sequence ID" value="QDR81208.1"/>
    <property type="molecule type" value="Genomic_DNA"/>
</dbReference>
<evidence type="ECO:0000259" key="2">
    <source>
        <dbReference type="SMART" id="SM00939"/>
    </source>
</evidence>
<dbReference type="Pfam" id="PF08530">
    <property type="entry name" value="PepX_C"/>
    <property type="match status" value="1"/>
</dbReference>
<dbReference type="AlphaFoldDB" id="A0A517DV61"/>
<proteinExistence type="predicted"/>
<accession>A0A517DV61</accession>
<dbReference type="InterPro" id="IPR050585">
    <property type="entry name" value="Xaa-Pro_dipeptidyl-ppase/CocE"/>
</dbReference>
<keyword evidence="4" id="KW-1185">Reference proteome</keyword>
<reference evidence="3 4" key="1">
    <citation type="submission" date="2019-02" db="EMBL/GenBank/DDBJ databases">
        <title>Closed genome of Sporomusa termitida DSM 4440.</title>
        <authorList>
            <person name="Poehlein A."/>
            <person name="Daniel R."/>
        </authorList>
    </citation>
    <scope>NUCLEOTIDE SEQUENCE [LARGE SCALE GENOMIC DNA]</scope>
    <source>
        <strain evidence="3 4">DSM 4440</strain>
    </source>
</reference>
<evidence type="ECO:0000313" key="4">
    <source>
        <dbReference type="Proteomes" id="UP000320776"/>
    </source>
</evidence>
<evidence type="ECO:0000313" key="3">
    <source>
        <dbReference type="EMBL" id="QDR81208.1"/>
    </source>
</evidence>
<dbReference type="InterPro" id="IPR029058">
    <property type="entry name" value="AB_hydrolase_fold"/>
</dbReference>
<gene>
    <name evidence="3" type="ORF">SPTER_25820</name>
</gene>
<keyword evidence="1 3" id="KW-0378">Hydrolase</keyword>
<evidence type="ECO:0000256" key="1">
    <source>
        <dbReference type="ARBA" id="ARBA00022801"/>
    </source>
</evidence>
<sequence>MSVNCPEKSLVTDFPYPFCTVENSWIEMPDGARLAARMWLPAVAAGAKVPAIMEYIPYRKTDGTRMRDEPMHGYFAGNGYAVVRVDMRGSGESDGLLQDEYLQQEQDDAVAAIAWISRQPWCDGNVGMMGKSWGGFNSLQVAARRPPALKAVITVGFTDDRYNQDIHYKGGCLLNDNFWWGAIMLAYQCRPLDPHIVGDSWRNRWLERLAAMPFWAELWLKHPTRDAYWRHGSVCEDYAAIQVPVLAIDGWADAYTNTVLSLMQGLHVPRKGIIGPWAHVYAHDGLPAPAMGFLQEAVKWWDHWLKGIANDAMAGPMVQVWMEGCMRPAAKQPVSEGHWVGLEGWPSASITEQPFFMTYGKLLPAASDRPEVVKLKTPQNHGLLAGEWMGAGVLGESPCDQRIDDGMALVFETAVLDKPLEILGYPSFAVELASDKPKAMLFAQISDVWPDGAVTRVAYGVMNLTHLAGHDKVVLLEPGKTVKAFVGLDCCAHTFPAGHRVRLSLATTFWPMFWNMPEAAELSLQLDTAKLILPRFAGAVSSGPNMQPESAPLTPVTVLSPGRVERSLYYDILTDTWTCITNGVGGVFGEGVYRFDDIDVTVEHNLKRELTLANQDPLSAKYTLYQKMRIGRDGWWIDTDIVTTQTADKDYFYLEYEMIAQENEKEVFHKKVNKKLERIGL</sequence>
<dbReference type="InterPro" id="IPR013736">
    <property type="entry name" value="Xaa-Pro_dipept_C"/>
</dbReference>
<dbReference type="Pfam" id="PF02129">
    <property type="entry name" value="Peptidase_S15"/>
    <property type="match status" value="1"/>
</dbReference>
<dbReference type="NCBIfam" id="TIGR00976">
    <property type="entry name" value="CocE_NonD"/>
    <property type="match status" value="1"/>
</dbReference>
<dbReference type="InterPro" id="IPR008979">
    <property type="entry name" value="Galactose-bd-like_sf"/>
</dbReference>
<dbReference type="Gene3D" id="2.60.120.260">
    <property type="entry name" value="Galactose-binding domain-like"/>
    <property type="match status" value="1"/>
</dbReference>
<dbReference type="OrthoDB" id="319764at2"/>
<dbReference type="SUPFAM" id="SSF53474">
    <property type="entry name" value="alpha/beta-Hydrolases"/>
    <property type="match status" value="1"/>
</dbReference>
<protein>
    <submittedName>
        <fullName evidence="3">/NonD: hydrolase CocE/NonD family protein</fullName>
    </submittedName>
</protein>
<dbReference type="SMART" id="SM00939">
    <property type="entry name" value="PepX_C"/>
    <property type="match status" value="1"/>
</dbReference>
<dbReference type="KEGG" id="sted:SPTER_25820"/>
<dbReference type="GO" id="GO:0008239">
    <property type="term" value="F:dipeptidyl-peptidase activity"/>
    <property type="evidence" value="ECO:0007669"/>
    <property type="project" value="InterPro"/>
</dbReference>
<dbReference type="Gene3D" id="1.10.3020.10">
    <property type="entry name" value="alpha-amino acid ester hydrolase ( Helical cap domain)"/>
    <property type="match status" value="1"/>
</dbReference>
<dbReference type="Proteomes" id="UP000320776">
    <property type="component" value="Chromosome"/>
</dbReference>
<feature type="domain" description="Xaa-Pro dipeptidyl-peptidase C-terminal" evidence="2">
    <location>
        <begin position="298"/>
        <end position="551"/>
    </location>
</feature>
<organism evidence="3 4">
    <name type="scientific">Sporomusa termitida</name>
    <dbReference type="NCBI Taxonomy" id="2377"/>
    <lineage>
        <taxon>Bacteria</taxon>
        <taxon>Bacillati</taxon>
        <taxon>Bacillota</taxon>
        <taxon>Negativicutes</taxon>
        <taxon>Selenomonadales</taxon>
        <taxon>Sporomusaceae</taxon>
        <taxon>Sporomusa</taxon>
    </lineage>
</organism>